<dbReference type="AlphaFoldDB" id="A0A9D7SQ65"/>
<protein>
    <recommendedName>
        <fullName evidence="2">histidine kinase</fullName>
        <ecNumber evidence="2">2.7.13.3</ecNumber>
    </recommendedName>
</protein>
<dbReference type="Pfam" id="PF00989">
    <property type="entry name" value="PAS"/>
    <property type="match status" value="1"/>
</dbReference>
<proteinExistence type="predicted"/>
<dbReference type="CDD" id="cd00130">
    <property type="entry name" value="PAS"/>
    <property type="match status" value="1"/>
</dbReference>
<dbReference type="InterPro" id="IPR000014">
    <property type="entry name" value="PAS"/>
</dbReference>
<dbReference type="GO" id="GO:0016020">
    <property type="term" value="C:membrane"/>
    <property type="evidence" value="ECO:0007669"/>
    <property type="project" value="UniProtKB-SubCell"/>
</dbReference>
<dbReference type="InterPro" id="IPR005467">
    <property type="entry name" value="His_kinase_dom"/>
</dbReference>
<dbReference type="EMBL" id="JADKGY010000001">
    <property type="protein sequence ID" value="MBK9981047.1"/>
    <property type="molecule type" value="Genomic_DNA"/>
</dbReference>
<dbReference type="SUPFAM" id="SSF55874">
    <property type="entry name" value="ATPase domain of HSP90 chaperone/DNA topoisomerase II/histidine kinase"/>
    <property type="match status" value="1"/>
</dbReference>
<sequence>MKNKLSAEEAELKIIELQSHLDEYEQLIEAIKGGEVDAFALKTNNESAIFSIQTVDYAYRILVENFGEGALNLSEEGLILYTNHYFPELLNLPYESVVGNSFLLFIHPDSKETFHELFKNGLTANTKGEINLLIADKTIPVYISLAPLFPAVSAVGIIITDLTEKKKQEEILQMKNAELVTKNNELQAFAYIASHDLQGPLRKIQIFISRLSEKEINNLSENGKEYLKMVQDSAKLMQELIQDLLAYSSTSTAERKFDNTDLNKIVDQVKDDLKEELNDKHASFEATELHTLNIIPFQFRQIMQNLIGNALKFINPAQPPHIIIKSEIADSSAFNNVKLSPQKKYCHISVSDNGIGFEPEFNEKIFEVFYRLHAHTEYKGTGIGLAIVKKIVENHDGVITANSVLNKGTTFDIYIPAT</sequence>
<dbReference type="NCBIfam" id="TIGR00229">
    <property type="entry name" value="sensory_box"/>
    <property type="match status" value="1"/>
</dbReference>
<dbReference type="Pfam" id="PF00512">
    <property type="entry name" value="HisKA"/>
    <property type="match status" value="1"/>
</dbReference>
<comment type="caution">
    <text evidence="9">The sequence shown here is derived from an EMBL/GenBank/DDBJ whole genome shotgun (WGS) entry which is preliminary data.</text>
</comment>
<evidence type="ECO:0000313" key="10">
    <source>
        <dbReference type="Proteomes" id="UP000808337"/>
    </source>
</evidence>
<dbReference type="SMART" id="SM00388">
    <property type="entry name" value="HisKA"/>
    <property type="match status" value="1"/>
</dbReference>
<feature type="domain" description="PAS" evidence="8">
    <location>
        <begin position="55"/>
        <end position="125"/>
    </location>
</feature>
<dbReference type="Gene3D" id="1.10.287.130">
    <property type="match status" value="1"/>
</dbReference>
<dbReference type="GO" id="GO:0000156">
    <property type="term" value="F:phosphorelay response regulator activity"/>
    <property type="evidence" value="ECO:0007669"/>
    <property type="project" value="TreeGrafter"/>
</dbReference>
<dbReference type="PRINTS" id="PR00344">
    <property type="entry name" value="BCTRLSENSOR"/>
</dbReference>
<dbReference type="PANTHER" id="PTHR42878:SF15">
    <property type="entry name" value="BACTERIOPHYTOCHROME"/>
    <property type="match status" value="1"/>
</dbReference>
<evidence type="ECO:0000256" key="5">
    <source>
        <dbReference type="ARBA" id="ARBA00022777"/>
    </source>
</evidence>
<evidence type="ECO:0000256" key="3">
    <source>
        <dbReference type="ARBA" id="ARBA00022553"/>
    </source>
</evidence>
<evidence type="ECO:0000259" key="8">
    <source>
        <dbReference type="PROSITE" id="PS50112"/>
    </source>
</evidence>
<dbReference type="FunFam" id="3.30.565.10:FF:000006">
    <property type="entry name" value="Sensor histidine kinase WalK"/>
    <property type="match status" value="1"/>
</dbReference>
<dbReference type="PANTHER" id="PTHR42878">
    <property type="entry name" value="TWO-COMPONENT HISTIDINE KINASE"/>
    <property type="match status" value="1"/>
</dbReference>
<dbReference type="SMART" id="SM00387">
    <property type="entry name" value="HATPase_c"/>
    <property type="match status" value="1"/>
</dbReference>
<keyword evidence="6" id="KW-0472">Membrane</keyword>
<comment type="catalytic activity">
    <reaction evidence="1">
        <text>ATP + protein L-histidine = ADP + protein N-phospho-L-histidine.</text>
        <dbReference type="EC" id="2.7.13.3"/>
    </reaction>
</comment>
<dbReference type="InterPro" id="IPR013767">
    <property type="entry name" value="PAS_fold"/>
</dbReference>
<dbReference type="PROSITE" id="PS50112">
    <property type="entry name" value="PAS"/>
    <property type="match status" value="1"/>
</dbReference>
<keyword evidence="5" id="KW-0418">Kinase</keyword>
<keyword evidence="3" id="KW-0597">Phosphoprotein</keyword>
<dbReference type="InterPro" id="IPR050351">
    <property type="entry name" value="BphY/WalK/GraS-like"/>
</dbReference>
<evidence type="ECO:0000256" key="1">
    <source>
        <dbReference type="ARBA" id="ARBA00000085"/>
    </source>
</evidence>
<dbReference type="CDD" id="cd00082">
    <property type="entry name" value="HisKA"/>
    <property type="match status" value="1"/>
</dbReference>
<dbReference type="SMART" id="SM00091">
    <property type="entry name" value="PAS"/>
    <property type="match status" value="1"/>
</dbReference>
<accession>A0A9D7SQ65</accession>
<dbReference type="InterPro" id="IPR036097">
    <property type="entry name" value="HisK_dim/P_sf"/>
</dbReference>
<evidence type="ECO:0000256" key="2">
    <source>
        <dbReference type="ARBA" id="ARBA00012438"/>
    </source>
</evidence>
<dbReference type="Proteomes" id="UP000808337">
    <property type="component" value="Unassembled WGS sequence"/>
</dbReference>
<dbReference type="GO" id="GO:0030295">
    <property type="term" value="F:protein kinase activator activity"/>
    <property type="evidence" value="ECO:0007669"/>
    <property type="project" value="TreeGrafter"/>
</dbReference>
<evidence type="ECO:0000259" key="7">
    <source>
        <dbReference type="PROSITE" id="PS50109"/>
    </source>
</evidence>
<dbReference type="GO" id="GO:0000155">
    <property type="term" value="F:phosphorelay sensor kinase activity"/>
    <property type="evidence" value="ECO:0007669"/>
    <property type="project" value="InterPro"/>
</dbReference>
<dbReference type="GO" id="GO:0007234">
    <property type="term" value="P:osmosensory signaling via phosphorelay pathway"/>
    <property type="evidence" value="ECO:0007669"/>
    <property type="project" value="TreeGrafter"/>
</dbReference>
<organism evidence="9 10">
    <name type="scientific">Candidatus Opimibacter skivensis</name>
    <dbReference type="NCBI Taxonomy" id="2982028"/>
    <lineage>
        <taxon>Bacteria</taxon>
        <taxon>Pseudomonadati</taxon>
        <taxon>Bacteroidota</taxon>
        <taxon>Saprospiria</taxon>
        <taxon>Saprospirales</taxon>
        <taxon>Saprospiraceae</taxon>
        <taxon>Candidatus Opimibacter</taxon>
    </lineage>
</organism>
<feature type="domain" description="Histidine kinase" evidence="7">
    <location>
        <begin position="192"/>
        <end position="418"/>
    </location>
</feature>
<evidence type="ECO:0000256" key="4">
    <source>
        <dbReference type="ARBA" id="ARBA00022679"/>
    </source>
</evidence>
<dbReference type="InterPro" id="IPR036890">
    <property type="entry name" value="HATPase_C_sf"/>
</dbReference>
<dbReference type="Pfam" id="PF02518">
    <property type="entry name" value="HATPase_c"/>
    <property type="match status" value="1"/>
</dbReference>
<dbReference type="Gene3D" id="3.30.565.10">
    <property type="entry name" value="Histidine kinase-like ATPase, C-terminal domain"/>
    <property type="match status" value="1"/>
</dbReference>
<name>A0A9D7SQ65_9BACT</name>
<evidence type="ECO:0000313" key="9">
    <source>
        <dbReference type="EMBL" id="MBK9981047.1"/>
    </source>
</evidence>
<dbReference type="Gene3D" id="3.30.450.20">
    <property type="entry name" value="PAS domain"/>
    <property type="match status" value="1"/>
</dbReference>
<gene>
    <name evidence="9" type="ORF">IPP15_01250</name>
</gene>
<dbReference type="InterPro" id="IPR035965">
    <property type="entry name" value="PAS-like_dom_sf"/>
</dbReference>
<dbReference type="PROSITE" id="PS50109">
    <property type="entry name" value="HIS_KIN"/>
    <property type="match status" value="1"/>
</dbReference>
<dbReference type="SUPFAM" id="SSF55785">
    <property type="entry name" value="PYP-like sensor domain (PAS domain)"/>
    <property type="match status" value="1"/>
</dbReference>
<dbReference type="SUPFAM" id="SSF47384">
    <property type="entry name" value="Homodimeric domain of signal transducing histidine kinase"/>
    <property type="match status" value="1"/>
</dbReference>
<reference evidence="9 10" key="1">
    <citation type="submission" date="2020-10" db="EMBL/GenBank/DDBJ databases">
        <title>Connecting structure to function with the recovery of over 1000 high-quality activated sludge metagenome-assembled genomes encoding full-length rRNA genes using long-read sequencing.</title>
        <authorList>
            <person name="Singleton C.M."/>
            <person name="Petriglieri F."/>
            <person name="Kristensen J.M."/>
            <person name="Kirkegaard R.H."/>
            <person name="Michaelsen T.Y."/>
            <person name="Andersen M.H."/>
            <person name="Karst S.M."/>
            <person name="Dueholm M.S."/>
            <person name="Nielsen P.H."/>
            <person name="Albertsen M."/>
        </authorList>
    </citation>
    <scope>NUCLEOTIDE SEQUENCE [LARGE SCALE GENOMIC DNA]</scope>
    <source>
        <strain evidence="9">Ribe_18-Q3-R11-54_MAXAC.273</strain>
    </source>
</reference>
<keyword evidence="4" id="KW-0808">Transferase</keyword>
<dbReference type="GO" id="GO:0006355">
    <property type="term" value="P:regulation of DNA-templated transcription"/>
    <property type="evidence" value="ECO:0007669"/>
    <property type="project" value="InterPro"/>
</dbReference>
<dbReference type="InterPro" id="IPR003594">
    <property type="entry name" value="HATPase_dom"/>
</dbReference>
<evidence type="ECO:0000256" key="6">
    <source>
        <dbReference type="ARBA" id="ARBA00023136"/>
    </source>
</evidence>
<dbReference type="InterPro" id="IPR003661">
    <property type="entry name" value="HisK_dim/P_dom"/>
</dbReference>
<dbReference type="InterPro" id="IPR004358">
    <property type="entry name" value="Sig_transdc_His_kin-like_C"/>
</dbReference>
<dbReference type="EC" id="2.7.13.3" evidence="2"/>